<dbReference type="GO" id="GO:0046983">
    <property type="term" value="F:protein dimerization activity"/>
    <property type="evidence" value="ECO:0007669"/>
    <property type="project" value="InterPro"/>
</dbReference>
<reference evidence="8 9" key="1">
    <citation type="journal article" date="2008" name="Nature">
        <title>Genome analysis of the platypus reveals unique signatures of evolution.</title>
        <authorList>
            <person name="Warren W.C."/>
            <person name="Hillier L.W."/>
            <person name="Marshall Graves J.A."/>
            <person name="Birney E."/>
            <person name="Ponting C.P."/>
            <person name="Grutzner F."/>
            <person name="Belov K."/>
            <person name="Miller W."/>
            <person name="Clarke L."/>
            <person name="Chinwalla A.T."/>
            <person name="Yang S.P."/>
            <person name="Heger A."/>
            <person name="Locke D.P."/>
            <person name="Miethke P."/>
            <person name="Waters P.D."/>
            <person name="Veyrunes F."/>
            <person name="Fulton L."/>
            <person name="Fulton B."/>
            <person name="Graves T."/>
            <person name="Wallis J."/>
            <person name="Puente X.S."/>
            <person name="Lopez-Otin C."/>
            <person name="Ordonez G.R."/>
            <person name="Eichler E.E."/>
            <person name="Chen L."/>
            <person name="Cheng Z."/>
            <person name="Deakin J.E."/>
            <person name="Alsop A."/>
            <person name="Thompson K."/>
            <person name="Kirby P."/>
            <person name="Papenfuss A.T."/>
            <person name="Wakefield M.J."/>
            <person name="Olender T."/>
            <person name="Lancet D."/>
            <person name="Huttley G.A."/>
            <person name="Smit A.F."/>
            <person name="Pask A."/>
            <person name="Temple-Smith P."/>
            <person name="Batzer M.A."/>
            <person name="Walker J.A."/>
            <person name="Konkel M.K."/>
            <person name="Harris R.S."/>
            <person name="Whittington C.M."/>
            <person name="Wong E.S."/>
            <person name="Gemmell N.J."/>
            <person name="Buschiazzo E."/>
            <person name="Vargas Jentzsch I.M."/>
            <person name="Merkel A."/>
            <person name="Schmitz J."/>
            <person name="Zemann A."/>
            <person name="Churakov G."/>
            <person name="Kriegs J.O."/>
            <person name="Brosius J."/>
            <person name="Murchison E.P."/>
            <person name="Sachidanandam R."/>
            <person name="Smith C."/>
            <person name="Hannon G.J."/>
            <person name="Tsend-Ayush E."/>
            <person name="McMillan D."/>
            <person name="Attenborough R."/>
            <person name="Rens W."/>
            <person name="Ferguson-Smith M."/>
            <person name="Lefevre C.M."/>
            <person name="Sharp J.A."/>
            <person name="Nicholas K.R."/>
            <person name="Ray D.A."/>
            <person name="Kube M."/>
            <person name="Reinhardt R."/>
            <person name="Pringle T.H."/>
            <person name="Taylor J."/>
            <person name="Jones R.C."/>
            <person name="Nixon B."/>
            <person name="Dacheux J.L."/>
            <person name="Niwa H."/>
            <person name="Sekita Y."/>
            <person name="Huang X."/>
            <person name="Stark A."/>
            <person name="Kheradpour P."/>
            <person name="Kellis M."/>
            <person name="Flicek P."/>
            <person name="Chen Y."/>
            <person name="Webber C."/>
            <person name="Hardison R."/>
            <person name="Nelson J."/>
            <person name="Hallsworth-Pepin K."/>
            <person name="Delehaunty K."/>
            <person name="Markovic C."/>
            <person name="Minx P."/>
            <person name="Feng Y."/>
            <person name="Kremitzki C."/>
            <person name="Mitreva M."/>
            <person name="Glasscock J."/>
            <person name="Wylie T."/>
            <person name="Wohldmann P."/>
            <person name="Thiru P."/>
            <person name="Nhan M.N."/>
            <person name="Pohl C.S."/>
            <person name="Smith S.M."/>
            <person name="Hou S."/>
            <person name="Nefedov M."/>
            <person name="de Jong P.J."/>
            <person name="Renfree M.B."/>
            <person name="Mardis E.R."/>
            <person name="Wilson R.K."/>
        </authorList>
    </citation>
    <scope>NUCLEOTIDE SEQUENCE [LARGE SCALE GENOMIC DNA]</scope>
    <source>
        <strain evidence="8 9">Glennie</strain>
    </source>
</reference>
<dbReference type="InterPro" id="IPR015633">
    <property type="entry name" value="E2F"/>
</dbReference>
<name>A0A6I8NKL6_ORNAN</name>
<dbReference type="PANTHER" id="PTHR12081">
    <property type="entry name" value="TRANSCRIPTION FACTOR E2F"/>
    <property type="match status" value="1"/>
</dbReference>
<reference evidence="8" key="3">
    <citation type="submission" date="2025-09" db="UniProtKB">
        <authorList>
            <consortium name="Ensembl"/>
        </authorList>
    </citation>
    <scope>IDENTIFICATION</scope>
    <source>
        <strain evidence="8">Glennie</strain>
    </source>
</reference>
<dbReference type="AlphaFoldDB" id="A0A6I8NKL6"/>
<keyword evidence="5" id="KW-0539">Nucleus</keyword>
<evidence type="ECO:0000256" key="1">
    <source>
        <dbReference type="ARBA" id="ARBA00010940"/>
    </source>
</evidence>
<feature type="compositionally biased region" description="Pro residues" evidence="6">
    <location>
        <begin position="1"/>
        <end position="34"/>
    </location>
</feature>
<dbReference type="InParanoid" id="A0A6I8NKL6"/>
<evidence type="ECO:0000256" key="4">
    <source>
        <dbReference type="ARBA" id="ARBA00023163"/>
    </source>
</evidence>
<evidence type="ECO:0000256" key="6">
    <source>
        <dbReference type="SAM" id="MobiDB-lite"/>
    </source>
</evidence>
<evidence type="ECO:0000256" key="3">
    <source>
        <dbReference type="ARBA" id="ARBA00023125"/>
    </source>
</evidence>
<dbReference type="PANTHER" id="PTHR12081:SF19">
    <property type="entry name" value="TRANSCRIPTION FACTOR E2F6"/>
    <property type="match status" value="1"/>
</dbReference>
<dbReference type="SUPFAM" id="SSF46785">
    <property type="entry name" value="Winged helix' DNA-binding domain"/>
    <property type="match status" value="1"/>
</dbReference>
<evidence type="ECO:0000313" key="8">
    <source>
        <dbReference type="Ensembl" id="ENSOANP00000041300.1"/>
    </source>
</evidence>
<dbReference type="Gene3D" id="1.10.10.10">
    <property type="entry name" value="Winged helix-like DNA-binding domain superfamily/Winged helix DNA-binding domain"/>
    <property type="match status" value="1"/>
</dbReference>
<proteinExistence type="inferred from homology"/>
<dbReference type="Bgee" id="ENSOANG00000002666">
    <property type="expression patterns" value="Expressed in ovary and 8 other cell types or tissues"/>
</dbReference>
<evidence type="ECO:0000256" key="5">
    <source>
        <dbReference type="RuleBase" id="RU003796"/>
    </source>
</evidence>
<evidence type="ECO:0000256" key="2">
    <source>
        <dbReference type="ARBA" id="ARBA00023015"/>
    </source>
</evidence>
<dbReference type="Proteomes" id="UP000002279">
    <property type="component" value="Chromosome 1"/>
</dbReference>
<organism evidence="8 9">
    <name type="scientific">Ornithorhynchus anatinus</name>
    <name type="common">Duckbill platypus</name>
    <dbReference type="NCBI Taxonomy" id="9258"/>
    <lineage>
        <taxon>Eukaryota</taxon>
        <taxon>Metazoa</taxon>
        <taxon>Chordata</taxon>
        <taxon>Craniata</taxon>
        <taxon>Vertebrata</taxon>
        <taxon>Euteleostomi</taxon>
        <taxon>Mammalia</taxon>
        <taxon>Monotremata</taxon>
        <taxon>Ornithorhynchidae</taxon>
        <taxon>Ornithorhynchus</taxon>
    </lineage>
</organism>
<feature type="region of interest" description="Disordered" evidence="6">
    <location>
        <begin position="1"/>
        <end position="96"/>
    </location>
</feature>
<reference evidence="8" key="2">
    <citation type="submission" date="2025-08" db="UniProtKB">
        <authorList>
            <consortium name="Ensembl"/>
        </authorList>
    </citation>
    <scope>IDENTIFICATION</scope>
    <source>
        <strain evidence="8">Glennie</strain>
    </source>
</reference>
<feature type="region of interest" description="Disordered" evidence="6">
    <location>
        <begin position="308"/>
        <end position="331"/>
    </location>
</feature>
<comment type="similarity">
    <text evidence="1 5">Belongs to the E2F/DP family.</text>
</comment>
<protein>
    <recommendedName>
        <fullName evidence="7">E2F/DP family winged-helix DNA-binding domain-containing protein</fullName>
    </recommendedName>
</protein>
<dbReference type="SUPFAM" id="SSF144074">
    <property type="entry name" value="E2F-DP heterodimerization region"/>
    <property type="match status" value="1"/>
</dbReference>
<gene>
    <name evidence="8" type="primary">E2F6</name>
</gene>
<sequence length="331" mass="36652">MSPQPPPPAPQPPPPPLPLPPPPPPPTATAPPPAAAAAGEGSGGGAGARAGRHRKLKLLMPDSRPVDKPPPSVWSLPKKGPPSVRTKKLKPLLPGPRSLKHLLLPKNIHSEFMTRRRTVKVTKPRYDVSLVYLTRKFMDLIKSAPDGVLDLNEVATTLRVRKRRVYDITNVLDGINLIQKRSKNLIQWVGTDLDNMGRRVLEYEKLRDELADLSTMEEALDELIKDCAHQLFELTDDKENAKLAYVTYQDIHSIQAFHEQIVIAVKAPEETKLEIPAPKEDCIEVHIKSTKGPIDVYLCEVEQGNPGSKTFENMETSPSSESKSAVHLDHD</sequence>
<keyword evidence="9" id="KW-1185">Reference proteome</keyword>
<dbReference type="InterPro" id="IPR037241">
    <property type="entry name" value="E2F-DP_heterodim"/>
</dbReference>
<dbReference type="SMART" id="SM01372">
    <property type="entry name" value="E2F_TDP"/>
    <property type="match status" value="1"/>
</dbReference>
<dbReference type="InterPro" id="IPR036390">
    <property type="entry name" value="WH_DNA-bd_sf"/>
</dbReference>
<feature type="domain" description="E2F/DP family winged-helix DNA-binding" evidence="7">
    <location>
        <begin position="125"/>
        <end position="190"/>
    </location>
</feature>
<dbReference type="InterPro" id="IPR003316">
    <property type="entry name" value="E2F_WHTH_DNA-bd_dom"/>
</dbReference>
<dbReference type="Ensembl" id="ENSOANT00000075386.1">
    <property type="protein sequence ID" value="ENSOANP00000041300.1"/>
    <property type="gene ID" value="ENSOANG00000002666.3"/>
</dbReference>
<dbReference type="Gene3D" id="6.10.250.540">
    <property type="match status" value="1"/>
</dbReference>
<keyword evidence="2 5" id="KW-0805">Transcription regulation</keyword>
<feature type="compositionally biased region" description="Polar residues" evidence="6">
    <location>
        <begin position="308"/>
        <end position="323"/>
    </location>
</feature>
<dbReference type="InterPro" id="IPR036388">
    <property type="entry name" value="WH-like_DNA-bd_sf"/>
</dbReference>
<dbReference type="GeneTree" id="ENSGT00940000155734"/>
<comment type="subcellular location">
    <subcellularLocation>
        <location evidence="5">Nucleus</location>
    </subcellularLocation>
</comment>
<dbReference type="Pfam" id="PF16421">
    <property type="entry name" value="E2F_CC-MB"/>
    <property type="match status" value="1"/>
</dbReference>
<evidence type="ECO:0000313" key="9">
    <source>
        <dbReference type="Proteomes" id="UP000002279"/>
    </source>
</evidence>
<dbReference type="GO" id="GO:0000978">
    <property type="term" value="F:RNA polymerase II cis-regulatory region sequence-specific DNA binding"/>
    <property type="evidence" value="ECO:0000318"/>
    <property type="project" value="GO_Central"/>
</dbReference>
<keyword evidence="4 5" id="KW-0804">Transcription</keyword>
<dbReference type="InterPro" id="IPR032198">
    <property type="entry name" value="E2F_CC-MB"/>
</dbReference>
<dbReference type="GO" id="GO:0006357">
    <property type="term" value="P:regulation of transcription by RNA polymerase II"/>
    <property type="evidence" value="ECO:0000318"/>
    <property type="project" value="GO_Central"/>
</dbReference>
<dbReference type="OMA" id="HYQIVFR"/>
<accession>A0A6I8NKL6</accession>
<dbReference type="CDD" id="cd14660">
    <property type="entry name" value="E2F_DD"/>
    <property type="match status" value="1"/>
</dbReference>
<dbReference type="GO" id="GO:0090575">
    <property type="term" value="C:RNA polymerase II transcription regulator complex"/>
    <property type="evidence" value="ECO:0000318"/>
    <property type="project" value="GO_Central"/>
</dbReference>
<dbReference type="FunFam" id="1.10.10.10:FF:000008">
    <property type="entry name" value="E2F transcription factor 1"/>
    <property type="match status" value="1"/>
</dbReference>
<evidence type="ECO:0000259" key="7">
    <source>
        <dbReference type="SMART" id="SM01372"/>
    </source>
</evidence>
<dbReference type="GO" id="GO:0000981">
    <property type="term" value="F:DNA-binding transcription factor activity, RNA polymerase II-specific"/>
    <property type="evidence" value="ECO:0000318"/>
    <property type="project" value="GO_Central"/>
</dbReference>
<dbReference type="Pfam" id="PF02319">
    <property type="entry name" value="WHD_E2F_TDP"/>
    <property type="match status" value="1"/>
</dbReference>
<keyword evidence="3 5" id="KW-0238">DNA-binding</keyword>
<dbReference type="FunCoup" id="A0A6I8NKL6">
    <property type="interactions" value="2118"/>
</dbReference>